<evidence type="ECO:0000313" key="3">
    <source>
        <dbReference type="EMBL" id="CAD7081859.1"/>
    </source>
</evidence>
<dbReference type="AlphaFoldDB" id="A0A7R8UJM8"/>
<feature type="compositionally biased region" description="Polar residues" evidence="1">
    <location>
        <begin position="307"/>
        <end position="316"/>
    </location>
</feature>
<dbReference type="OrthoDB" id="8067857at2759"/>
<protein>
    <recommendedName>
        <fullName evidence="2">DUF7041 domain-containing protein</fullName>
    </recommendedName>
</protein>
<dbReference type="Proteomes" id="UP000594454">
    <property type="component" value="Chromosome 2"/>
</dbReference>
<dbReference type="EMBL" id="LR899010">
    <property type="protein sequence ID" value="CAD7081859.1"/>
    <property type="molecule type" value="Genomic_DNA"/>
</dbReference>
<reference evidence="3 4" key="1">
    <citation type="submission" date="2020-11" db="EMBL/GenBank/DDBJ databases">
        <authorList>
            <person name="Wallbank WR R."/>
            <person name="Pardo Diaz C."/>
            <person name="Kozak K."/>
            <person name="Martin S."/>
            <person name="Jiggins C."/>
            <person name="Moest M."/>
            <person name="Warren A I."/>
            <person name="Generalovic N T."/>
            <person name="Byers J.R.P. K."/>
            <person name="Montejo-Kovacevich G."/>
            <person name="Yen C E."/>
        </authorList>
    </citation>
    <scope>NUCLEOTIDE SEQUENCE [LARGE SCALE GENOMIC DNA]</scope>
</reference>
<dbReference type="PANTHER" id="PTHR33327:SF3">
    <property type="entry name" value="RNA-DIRECTED DNA POLYMERASE"/>
    <property type="match status" value="1"/>
</dbReference>
<dbReference type="InParanoid" id="A0A7R8UJM8"/>
<evidence type="ECO:0000313" key="4">
    <source>
        <dbReference type="Proteomes" id="UP000594454"/>
    </source>
</evidence>
<dbReference type="PANTHER" id="PTHR33327">
    <property type="entry name" value="ENDONUCLEASE"/>
    <property type="match status" value="1"/>
</dbReference>
<gene>
    <name evidence="3" type="ORF">HERILL_LOCUS4945</name>
</gene>
<organism evidence="3 4">
    <name type="scientific">Hermetia illucens</name>
    <name type="common">Black soldier fly</name>
    <dbReference type="NCBI Taxonomy" id="343691"/>
    <lineage>
        <taxon>Eukaryota</taxon>
        <taxon>Metazoa</taxon>
        <taxon>Ecdysozoa</taxon>
        <taxon>Arthropoda</taxon>
        <taxon>Hexapoda</taxon>
        <taxon>Insecta</taxon>
        <taxon>Pterygota</taxon>
        <taxon>Neoptera</taxon>
        <taxon>Endopterygota</taxon>
        <taxon>Diptera</taxon>
        <taxon>Brachycera</taxon>
        <taxon>Stratiomyomorpha</taxon>
        <taxon>Stratiomyidae</taxon>
        <taxon>Hermetiinae</taxon>
        <taxon>Hermetia</taxon>
    </lineage>
</organism>
<feature type="region of interest" description="Disordered" evidence="1">
    <location>
        <begin position="291"/>
        <end position="343"/>
    </location>
</feature>
<feature type="domain" description="DUF7041" evidence="2">
    <location>
        <begin position="20"/>
        <end position="103"/>
    </location>
</feature>
<accession>A0A7R8UJM8</accession>
<evidence type="ECO:0000259" key="2">
    <source>
        <dbReference type="Pfam" id="PF23055"/>
    </source>
</evidence>
<sequence length="343" mass="38124">MPERHQQSLQSARYSTRIVLPQFIPREPQVWFAVSEQVFQTHKIICESERYNIAVAALDPKHALEVKDIILKPPAEKPYTAFKEALIARLGSSQEQQLRQLLEREAIGDRKPSQFLRHLQHLAGSAVGDDFVRTLWMSRMPASMQGILTTQKNESLVKQAELADAIGDATSSAQLKWPHSTLKLTGRTCRATERIGRAGQDSAPAPVLVHVHGQSYQVSGIATPSEKVQKTLRLRGKRERTSLMAASDPSTSSCRLFISDDYARLKPAYIFAEGSGDQGFALNLPATVQPTVEQPQAPPPAIDETPPQGQDQQRNPVNDDLPNEPRCSGRRVRFVGRYQAGYS</sequence>
<evidence type="ECO:0000256" key="1">
    <source>
        <dbReference type="SAM" id="MobiDB-lite"/>
    </source>
</evidence>
<dbReference type="InterPro" id="IPR055469">
    <property type="entry name" value="DUF7041"/>
</dbReference>
<proteinExistence type="predicted"/>
<dbReference type="Pfam" id="PF23055">
    <property type="entry name" value="DUF7041"/>
    <property type="match status" value="1"/>
</dbReference>
<keyword evidence="4" id="KW-1185">Reference proteome</keyword>
<name>A0A7R8UJM8_HERIL</name>